<comment type="caution">
    <text evidence="1">The sequence shown here is derived from an EMBL/GenBank/DDBJ whole genome shotgun (WGS) entry which is preliminary data.</text>
</comment>
<feature type="non-terminal residue" evidence="1">
    <location>
        <position position="515"/>
    </location>
</feature>
<proteinExistence type="predicted"/>
<organism evidence="1">
    <name type="scientific">marine sediment metagenome</name>
    <dbReference type="NCBI Taxonomy" id="412755"/>
    <lineage>
        <taxon>unclassified sequences</taxon>
        <taxon>metagenomes</taxon>
        <taxon>ecological metagenomes</taxon>
    </lineage>
</organism>
<protein>
    <submittedName>
        <fullName evidence="1">Uncharacterized protein</fullName>
    </submittedName>
</protein>
<dbReference type="AlphaFoldDB" id="X0T060"/>
<evidence type="ECO:0000313" key="1">
    <source>
        <dbReference type="EMBL" id="GAF80776.1"/>
    </source>
</evidence>
<dbReference type="EMBL" id="BARS01002077">
    <property type="protein sequence ID" value="GAF80776.1"/>
    <property type="molecule type" value="Genomic_DNA"/>
</dbReference>
<gene>
    <name evidence="1" type="ORF">S01H1_03874</name>
</gene>
<reference evidence="1" key="1">
    <citation type="journal article" date="2014" name="Front. Microbiol.">
        <title>High frequency of phylogenetically diverse reductive dehalogenase-homologous genes in deep subseafloor sedimentary metagenomes.</title>
        <authorList>
            <person name="Kawai M."/>
            <person name="Futagami T."/>
            <person name="Toyoda A."/>
            <person name="Takaki Y."/>
            <person name="Nishi S."/>
            <person name="Hori S."/>
            <person name="Arai W."/>
            <person name="Tsubouchi T."/>
            <person name="Morono Y."/>
            <person name="Uchiyama I."/>
            <person name="Ito T."/>
            <person name="Fujiyama A."/>
            <person name="Inagaki F."/>
            <person name="Takami H."/>
        </authorList>
    </citation>
    <scope>NUCLEOTIDE SEQUENCE</scope>
    <source>
        <strain evidence="1">Expedition CK06-06</strain>
    </source>
</reference>
<feature type="non-terminal residue" evidence="1">
    <location>
        <position position="1"/>
    </location>
</feature>
<sequence length="515" mass="53135">THTNNQANSHVVTLQQAVDAGATATNDITLSGTITLASRNDQNLVAGFNASGAGKTDCVVLGTGSGVGASGDGNTHVGTFVGAIAVGNGTAYYGHYSGYQARGTNQMYMAVYPSNPLYSAGGATNDCYFQDDDGKLYLGFGATAGAGMADAGGVLRGVWTAIDTILGTITNATALNGNTNTPSYTDTTYTGGTNIDLVGTEFNLDAAAQASDDLADSATQPSDDWTNTVSGTAAATIESGAALGTTAVQRDGDTVTGGIDFDDGDGASPWLTFINQNDKRAEFYLNASDDIIIEASWGDVYLVPAEGALDVWVGGGQGDIDYQLKFYGDDYQGVMRWMEAEDRFEFDDGVWFLDGLDMQGTAIANAVFYGNGGSITNLDGSLIQAGTIDETALDVSVNASLDLADSAMQDLVDDTTPTLGGGLDAAGYAITAIDYTSMDTNAAAVASVAGKLVTSTTDSHIYAARAGVTNRYMMGDANGYFVSPISWNFLTVEPSAVGQGTWARALAATHSYGVF</sequence>
<accession>X0T060</accession>
<name>X0T060_9ZZZZ</name>